<dbReference type="AlphaFoldDB" id="A0A0F9U059"/>
<feature type="region of interest" description="Disordered" evidence="1">
    <location>
        <begin position="1"/>
        <end position="91"/>
    </location>
</feature>
<proteinExistence type="predicted"/>
<dbReference type="EMBL" id="LAZR01000227">
    <property type="protein sequence ID" value="KKN80677.1"/>
    <property type="molecule type" value="Genomic_DNA"/>
</dbReference>
<feature type="compositionally biased region" description="Pro residues" evidence="1">
    <location>
        <begin position="1"/>
        <end position="34"/>
    </location>
</feature>
<reference evidence="2" key="1">
    <citation type="journal article" date="2015" name="Nature">
        <title>Complex archaea that bridge the gap between prokaryotes and eukaryotes.</title>
        <authorList>
            <person name="Spang A."/>
            <person name="Saw J.H."/>
            <person name="Jorgensen S.L."/>
            <person name="Zaremba-Niedzwiedzka K."/>
            <person name="Martijn J."/>
            <person name="Lind A.E."/>
            <person name="van Eijk R."/>
            <person name="Schleper C."/>
            <person name="Guy L."/>
            <person name="Ettema T.J."/>
        </authorList>
    </citation>
    <scope>NUCLEOTIDE SEQUENCE</scope>
</reference>
<evidence type="ECO:0000313" key="2">
    <source>
        <dbReference type="EMBL" id="KKN80677.1"/>
    </source>
</evidence>
<comment type="caution">
    <text evidence="2">The sequence shown here is derived from an EMBL/GenBank/DDBJ whole genome shotgun (WGS) entry which is preliminary data.</text>
</comment>
<name>A0A0F9U059_9ZZZZ</name>
<gene>
    <name evidence="2" type="ORF">LCGC14_0327690</name>
</gene>
<evidence type="ECO:0000256" key="1">
    <source>
        <dbReference type="SAM" id="MobiDB-lite"/>
    </source>
</evidence>
<organism evidence="2">
    <name type="scientific">marine sediment metagenome</name>
    <dbReference type="NCBI Taxonomy" id="412755"/>
    <lineage>
        <taxon>unclassified sequences</taxon>
        <taxon>metagenomes</taxon>
        <taxon>ecological metagenomes</taxon>
    </lineage>
</organism>
<sequence length="340" mass="36906">MPPDPNPAPNNPEPDSPPAGDPSPPSPDSPPEPPTGGEGPDPSPAPDQPPGDGGDPTLAEGGGEGEDEPQPTPTIFPDNWRALASGGDPKTEQYLGRYASFGNVVKALMAFRQKMSAGELQATKPDGTDEEVLNEWRAQAGIPAEPEGYLERLPEGLIIGESDQPLVASYLTAMHAADAPPAYVHEGLKWYYANEERLLTEQTEADKTNRAQNEDELRAEWGPEYRPNLNGVHGLFDSHGVKGLKEKFFAARLNDGTPFGDDPDILRFLAWAAREINPHGTVTPAPGETPLQTIQAEKTPLEALMSDKNSEYWKGPKASGLQARWRELDEMEQRHKSRAT</sequence>
<accession>A0A0F9U059</accession>
<protein>
    <submittedName>
        <fullName evidence="2">Uncharacterized protein</fullName>
    </submittedName>
</protein>